<dbReference type="Gene3D" id="2.40.50.100">
    <property type="match status" value="1"/>
</dbReference>
<name>A0A512H7J4_9PROT</name>
<feature type="domain" description="Lipoyl-binding" evidence="3">
    <location>
        <begin position="55"/>
        <end position="131"/>
    </location>
</feature>
<dbReference type="AlphaFoldDB" id="A0A512H7J4"/>
<organism evidence="4 5">
    <name type="scientific">Pararhodospirillum oryzae</name>
    <dbReference type="NCBI Taxonomy" id="478448"/>
    <lineage>
        <taxon>Bacteria</taxon>
        <taxon>Pseudomonadati</taxon>
        <taxon>Pseudomonadota</taxon>
        <taxon>Alphaproteobacteria</taxon>
        <taxon>Rhodospirillales</taxon>
        <taxon>Rhodospirillaceae</taxon>
        <taxon>Pararhodospirillum</taxon>
    </lineage>
</organism>
<evidence type="ECO:0000259" key="3">
    <source>
        <dbReference type="PROSITE" id="PS50968"/>
    </source>
</evidence>
<feature type="region of interest" description="Disordered" evidence="2">
    <location>
        <begin position="27"/>
        <end position="57"/>
    </location>
</feature>
<evidence type="ECO:0000256" key="1">
    <source>
        <dbReference type="ARBA" id="ARBA00023267"/>
    </source>
</evidence>
<protein>
    <submittedName>
        <fullName evidence="4">Acetyl-CoA carboxylase biotin carboxyl carrier protein subunit</fullName>
    </submittedName>
</protein>
<feature type="compositionally biased region" description="Low complexity" evidence="2">
    <location>
        <begin position="40"/>
        <end position="57"/>
    </location>
</feature>
<dbReference type="FunFam" id="2.40.50.100:FF:000003">
    <property type="entry name" value="Acetyl-CoA carboxylase biotin carboxyl carrier protein"/>
    <property type="match status" value="1"/>
</dbReference>
<dbReference type="EMBL" id="BJZO01000035">
    <property type="protein sequence ID" value="GEO81411.1"/>
    <property type="molecule type" value="Genomic_DNA"/>
</dbReference>
<dbReference type="InterPro" id="IPR050709">
    <property type="entry name" value="Biotin_Carboxyl_Carrier/Decarb"/>
</dbReference>
<dbReference type="Pfam" id="PF00364">
    <property type="entry name" value="Biotin_lipoyl"/>
    <property type="match status" value="1"/>
</dbReference>
<dbReference type="RefSeq" id="WP_147163447.1">
    <property type="nucleotide sequence ID" value="NZ_BJZO01000035.1"/>
</dbReference>
<dbReference type="InterPro" id="IPR000089">
    <property type="entry name" value="Biotin_lipoyl"/>
</dbReference>
<dbReference type="Proteomes" id="UP000321567">
    <property type="component" value="Unassembled WGS sequence"/>
</dbReference>
<comment type="caution">
    <text evidence="4">The sequence shown here is derived from an EMBL/GenBank/DDBJ whole genome shotgun (WGS) entry which is preliminary data.</text>
</comment>
<sequence length="131" mass="12879">MIRHLRITVDGTAYDVTVEDLAPGSAGVAGPGLPAPTPTALPSHPTPSALPAASPPAVHAGNGDIPSPLAGTVVTVTVSVGQTVTEGDTLMVLESMKMNTPINAPRGGTVGAISVTPGATVTEGQILLTLA</sequence>
<evidence type="ECO:0000313" key="4">
    <source>
        <dbReference type="EMBL" id="GEO81411.1"/>
    </source>
</evidence>
<dbReference type="PANTHER" id="PTHR45266">
    <property type="entry name" value="OXALOACETATE DECARBOXYLASE ALPHA CHAIN"/>
    <property type="match status" value="1"/>
</dbReference>
<dbReference type="CDD" id="cd06850">
    <property type="entry name" value="biotinyl_domain"/>
    <property type="match status" value="1"/>
</dbReference>
<dbReference type="PROSITE" id="PS50968">
    <property type="entry name" value="BIOTINYL_LIPOYL"/>
    <property type="match status" value="1"/>
</dbReference>
<keyword evidence="1" id="KW-0092">Biotin</keyword>
<evidence type="ECO:0000256" key="2">
    <source>
        <dbReference type="SAM" id="MobiDB-lite"/>
    </source>
</evidence>
<dbReference type="OrthoDB" id="163546at2"/>
<dbReference type="InterPro" id="IPR011053">
    <property type="entry name" value="Single_hybrid_motif"/>
</dbReference>
<reference evidence="4 5" key="1">
    <citation type="submission" date="2019-07" db="EMBL/GenBank/DDBJ databases">
        <title>Whole genome shotgun sequence of Rhodospirillum oryzae NBRC 107573.</title>
        <authorList>
            <person name="Hosoyama A."/>
            <person name="Uohara A."/>
            <person name="Ohji S."/>
            <person name="Ichikawa N."/>
        </authorList>
    </citation>
    <scope>NUCLEOTIDE SEQUENCE [LARGE SCALE GENOMIC DNA]</scope>
    <source>
        <strain evidence="4 5">NBRC 107573</strain>
    </source>
</reference>
<dbReference type="PANTHER" id="PTHR45266:SF3">
    <property type="entry name" value="OXALOACETATE DECARBOXYLASE ALPHA CHAIN"/>
    <property type="match status" value="1"/>
</dbReference>
<keyword evidence="5" id="KW-1185">Reference proteome</keyword>
<accession>A0A512H7J4</accession>
<proteinExistence type="predicted"/>
<evidence type="ECO:0000313" key="5">
    <source>
        <dbReference type="Proteomes" id="UP000321567"/>
    </source>
</evidence>
<dbReference type="SUPFAM" id="SSF51230">
    <property type="entry name" value="Single hybrid motif"/>
    <property type="match status" value="1"/>
</dbReference>
<gene>
    <name evidence="4" type="ORF">ROR02_15420</name>
</gene>